<organism evidence="1 2">
    <name type="scientific">Desulfosarcina widdelii</name>
    <dbReference type="NCBI Taxonomy" id="947919"/>
    <lineage>
        <taxon>Bacteria</taxon>
        <taxon>Pseudomonadati</taxon>
        <taxon>Thermodesulfobacteriota</taxon>
        <taxon>Desulfobacteria</taxon>
        <taxon>Desulfobacterales</taxon>
        <taxon>Desulfosarcinaceae</taxon>
        <taxon>Desulfosarcina</taxon>
    </lineage>
</organism>
<dbReference type="KEGG" id="dwd:DSCW_41770"/>
<protein>
    <submittedName>
        <fullName evidence="1">Uncharacterized protein</fullName>
    </submittedName>
</protein>
<evidence type="ECO:0000313" key="1">
    <source>
        <dbReference type="EMBL" id="BBO76760.1"/>
    </source>
</evidence>
<evidence type="ECO:0000313" key="2">
    <source>
        <dbReference type="Proteomes" id="UP000427769"/>
    </source>
</evidence>
<proteinExistence type="predicted"/>
<dbReference type="Proteomes" id="UP000427769">
    <property type="component" value="Chromosome"/>
</dbReference>
<reference evidence="1 2" key="1">
    <citation type="submission" date="2019-11" db="EMBL/GenBank/DDBJ databases">
        <title>Comparative genomics of hydrocarbon-degrading Desulfosarcina strains.</title>
        <authorList>
            <person name="Watanabe M."/>
            <person name="Kojima H."/>
            <person name="Fukui M."/>
        </authorList>
    </citation>
    <scope>NUCLEOTIDE SEQUENCE [LARGE SCALE GENOMIC DNA]</scope>
    <source>
        <strain evidence="1 2">PP31</strain>
    </source>
</reference>
<keyword evidence="2" id="KW-1185">Reference proteome</keyword>
<dbReference type="AlphaFoldDB" id="A0A5K7Z7N6"/>
<sequence>MTTVPLASHELKNGLTMVFVDNSKKIAADRWYINIRVEIRIPVQKKWFATGSVDDGEFKAILDTLGEEVIFSQKKERNFISEEAKDKIVKDICNRALQTGLTYCASDTFAARTILKAFRDKSRQHPYHEK</sequence>
<dbReference type="EMBL" id="AP021875">
    <property type="protein sequence ID" value="BBO76760.1"/>
    <property type="molecule type" value="Genomic_DNA"/>
</dbReference>
<accession>A0A5K7Z7N6</accession>
<name>A0A5K7Z7N6_9BACT</name>
<dbReference type="RefSeq" id="WP_155305565.1">
    <property type="nucleotide sequence ID" value="NZ_AP021875.1"/>
</dbReference>
<dbReference type="OrthoDB" id="9789917at2"/>
<gene>
    <name evidence="1" type="ORF">DSCW_41770</name>
</gene>